<evidence type="ECO:0000256" key="1">
    <source>
        <dbReference type="SAM" id="MobiDB-lite"/>
    </source>
</evidence>
<sequence>MPLLRWKPMEGAWELGSRTGQQLSKVLKIISDKSDSKDDMMARGHFHQEPFQPLTLSRERRRFRER</sequence>
<dbReference type="AlphaFoldDB" id="A0A1J9QDN2"/>
<feature type="region of interest" description="Disordered" evidence="1">
    <location>
        <begin position="43"/>
        <end position="66"/>
    </location>
</feature>
<evidence type="ECO:0000313" key="2">
    <source>
        <dbReference type="EMBL" id="OJD14036.1"/>
    </source>
</evidence>
<name>A0A1J9QDN2_9EURO</name>
<protein>
    <submittedName>
        <fullName evidence="2">Uncharacterized protein</fullName>
    </submittedName>
</protein>
<dbReference type="VEuPathDB" id="FungiDB:AJ78_05583"/>
<accession>A0A1J9QDN2</accession>
<dbReference type="Proteomes" id="UP000182235">
    <property type="component" value="Unassembled WGS sequence"/>
</dbReference>
<comment type="caution">
    <text evidence="2">The sequence shown here is derived from an EMBL/GenBank/DDBJ whole genome shotgun (WGS) entry which is preliminary data.</text>
</comment>
<proteinExistence type="predicted"/>
<reference evidence="2 3" key="1">
    <citation type="submission" date="2015-07" db="EMBL/GenBank/DDBJ databases">
        <title>Emmonsia species relationships and genome sequence.</title>
        <authorList>
            <consortium name="The Broad Institute Genomics Platform"/>
            <person name="Cuomo C.A."/>
            <person name="Munoz J.F."/>
            <person name="Imamovic A."/>
            <person name="Priest M.E."/>
            <person name="Young S."/>
            <person name="Clay O.K."/>
            <person name="McEwen J.G."/>
        </authorList>
    </citation>
    <scope>NUCLEOTIDE SEQUENCE [LARGE SCALE GENOMIC DNA]</scope>
    <source>
        <strain evidence="2 3">UAMH 9510</strain>
    </source>
</reference>
<keyword evidence="3" id="KW-1185">Reference proteome</keyword>
<evidence type="ECO:0000313" key="3">
    <source>
        <dbReference type="Proteomes" id="UP000182235"/>
    </source>
</evidence>
<organism evidence="2 3">
    <name type="scientific">Emergomyces pasteurianus Ep9510</name>
    <dbReference type="NCBI Taxonomy" id="1447872"/>
    <lineage>
        <taxon>Eukaryota</taxon>
        <taxon>Fungi</taxon>
        <taxon>Dikarya</taxon>
        <taxon>Ascomycota</taxon>
        <taxon>Pezizomycotina</taxon>
        <taxon>Eurotiomycetes</taxon>
        <taxon>Eurotiomycetidae</taxon>
        <taxon>Onygenales</taxon>
        <taxon>Ajellomycetaceae</taxon>
        <taxon>Emergomyces</taxon>
    </lineage>
</organism>
<dbReference type="EMBL" id="LGRN01000249">
    <property type="protein sequence ID" value="OJD14036.1"/>
    <property type="molecule type" value="Genomic_DNA"/>
</dbReference>
<gene>
    <name evidence="2" type="ORF">AJ78_05583</name>
</gene>